<protein>
    <submittedName>
        <fullName evidence="1">Uncharacterized protein</fullName>
    </submittedName>
</protein>
<evidence type="ECO:0000313" key="2">
    <source>
        <dbReference type="Proteomes" id="UP001610563"/>
    </source>
</evidence>
<evidence type="ECO:0000313" key="1">
    <source>
        <dbReference type="EMBL" id="KAL2784295.1"/>
    </source>
</evidence>
<organism evidence="1 2">
    <name type="scientific">Aspergillus keveii</name>
    <dbReference type="NCBI Taxonomy" id="714993"/>
    <lineage>
        <taxon>Eukaryota</taxon>
        <taxon>Fungi</taxon>
        <taxon>Dikarya</taxon>
        <taxon>Ascomycota</taxon>
        <taxon>Pezizomycotina</taxon>
        <taxon>Eurotiomycetes</taxon>
        <taxon>Eurotiomycetidae</taxon>
        <taxon>Eurotiales</taxon>
        <taxon>Aspergillaceae</taxon>
        <taxon>Aspergillus</taxon>
        <taxon>Aspergillus subgen. Nidulantes</taxon>
    </lineage>
</organism>
<name>A0ABR4FM34_9EURO</name>
<gene>
    <name evidence="1" type="ORF">BJX66DRAFT_344167</name>
</gene>
<dbReference type="EMBL" id="JBFTWV010000185">
    <property type="protein sequence ID" value="KAL2784295.1"/>
    <property type="molecule type" value="Genomic_DNA"/>
</dbReference>
<accession>A0ABR4FM34</accession>
<sequence length="144" mass="15048">MYSVTALAALRMATGISLLCIPKPVLSHIFPFLLPYTGPIAVATRMLGCRDIALATLFYTRPATATTEEADPDLEQSAILKQALTAGIVADSLDVIAYLWCYGEGMLGGEGLCYLIVPAVGMLGLGVYSFRRAGASQTGGSAGL</sequence>
<dbReference type="Proteomes" id="UP001610563">
    <property type="component" value="Unassembled WGS sequence"/>
</dbReference>
<reference evidence="1 2" key="1">
    <citation type="submission" date="2024-07" db="EMBL/GenBank/DDBJ databases">
        <title>Section-level genome sequencing and comparative genomics of Aspergillus sections Usti and Cavernicolus.</title>
        <authorList>
            <consortium name="Lawrence Berkeley National Laboratory"/>
            <person name="Nybo J.L."/>
            <person name="Vesth T.C."/>
            <person name="Theobald S."/>
            <person name="Frisvad J.C."/>
            <person name="Larsen T.O."/>
            <person name="Kjaerboelling I."/>
            <person name="Rothschild-Mancinelli K."/>
            <person name="Lyhne E.K."/>
            <person name="Kogle M.E."/>
            <person name="Barry K."/>
            <person name="Clum A."/>
            <person name="Na H."/>
            <person name="Ledsgaard L."/>
            <person name="Lin J."/>
            <person name="Lipzen A."/>
            <person name="Kuo A."/>
            <person name="Riley R."/>
            <person name="Mondo S."/>
            <person name="Labutti K."/>
            <person name="Haridas S."/>
            <person name="Pangalinan J."/>
            <person name="Salamov A.A."/>
            <person name="Simmons B.A."/>
            <person name="Magnuson J.K."/>
            <person name="Chen J."/>
            <person name="Drula E."/>
            <person name="Henrissat B."/>
            <person name="Wiebenga A."/>
            <person name="Lubbers R.J."/>
            <person name="Gomes A.C."/>
            <person name="Makela M.R."/>
            <person name="Stajich J."/>
            <person name="Grigoriev I.V."/>
            <person name="Mortensen U.H."/>
            <person name="De Vries R.P."/>
            <person name="Baker S.E."/>
            <person name="Andersen M.R."/>
        </authorList>
    </citation>
    <scope>NUCLEOTIDE SEQUENCE [LARGE SCALE GENOMIC DNA]</scope>
    <source>
        <strain evidence="1 2">CBS 209.92</strain>
    </source>
</reference>
<comment type="caution">
    <text evidence="1">The sequence shown here is derived from an EMBL/GenBank/DDBJ whole genome shotgun (WGS) entry which is preliminary data.</text>
</comment>
<keyword evidence="2" id="KW-1185">Reference proteome</keyword>
<proteinExistence type="predicted"/>